<keyword evidence="6" id="KW-1185">Reference proteome</keyword>
<dbReference type="InterPro" id="IPR000524">
    <property type="entry name" value="Tscrpt_reg_HTH_GntR"/>
</dbReference>
<dbReference type="PROSITE" id="PS50949">
    <property type="entry name" value="HTH_GNTR"/>
    <property type="match status" value="1"/>
</dbReference>
<evidence type="ECO:0000313" key="5">
    <source>
        <dbReference type="EMBL" id="CUK24775.1"/>
    </source>
</evidence>
<dbReference type="AlphaFoldDB" id="A0A0P1ISD5"/>
<dbReference type="STRING" id="1715691.TA5113_00320"/>
<keyword evidence="1" id="KW-0805">Transcription regulation</keyword>
<sequence>MVNQKKPDKMMNKQFATVGSSTYQRIKHDIIFGDLKPGAKLKLEGLKQRYSTSSSTLRETLNRLASEGFVEAPEQRGFFVTPVSREDLIEITELRVLLECHALEQSIENGDTDWEGNLVAAHHKLHLMEQRLLSGDESEKELWKRYDWEFHLAMIEACNSKNLLSLHSTLYDKYLRYQMLVLTYRGDVAVQEHKAMFDAALARDASKAKQLLEEHIRNGLEHTLAAM</sequence>
<dbReference type="SMART" id="SM00895">
    <property type="entry name" value="FCD"/>
    <property type="match status" value="1"/>
</dbReference>
<proteinExistence type="predicted"/>
<evidence type="ECO:0000259" key="4">
    <source>
        <dbReference type="PROSITE" id="PS50949"/>
    </source>
</evidence>
<reference evidence="6" key="1">
    <citation type="submission" date="2015-09" db="EMBL/GenBank/DDBJ databases">
        <authorList>
            <person name="Rodrigo-Torres Lidia"/>
            <person name="Arahal R.David."/>
        </authorList>
    </citation>
    <scope>NUCLEOTIDE SEQUENCE [LARGE SCALE GENOMIC DNA]</scope>
    <source>
        <strain evidence="6">CECT 5114</strain>
    </source>
</reference>
<gene>
    <name evidence="5" type="primary">csiR_1</name>
    <name evidence="5" type="ORF">TA5114_00561</name>
</gene>
<dbReference type="GO" id="GO:0003700">
    <property type="term" value="F:DNA-binding transcription factor activity"/>
    <property type="evidence" value="ECO:0007669"/>
    <property type="project" value="InterPro"/>
</dbReference>
<dbReference type="SUPFAM" id="SSF46785">
    <property type="entry name" value="Winged helix' DNA-binding domain"/>
    <property type="match status" value="1"/>
</dbReference>
<evidence type="ECO:0000313" key="6">
    <source>
        <dbReference type="Proteomes" id="UP000051184"/>
    </source>
</evidence>
<name>A0A0P1ISD5_9RHOB</name>
<evidence type="ECO:0000256" key="3">
    <source>
        <dbReference type="ARBA" id="ARBA00023163"/>
    </source>
</evidence>
<dbReference type="InterPro" id="IPR036388">
    <property type="entry name" value="WH-like_DNA-bd_sf"/>
</dbReference>
<keyword evidence="2" id="KW-0238">DNA-binding</keyword>
<dbReference type="InterPro" id="IPR011711">
    <property type="entry name" value="GntR_C"/>
</dbReference>
<dbReference type="GO" id="GO:0003677">
    <property type="term" value="F:DNA binding"/>
    <property type="evidence" value="ECO:0007669"/>
    <property type="project" value="UniProtKB-KW"/>
</dbReference>
<dbReference type="SMART" id="SM00345">
    <property type="entry name" value="HTH_GNTR"/>
    <property type="match status" value="1"/>
</dbReference>
<dbReference type="Pfam" id="PF07729">
    <property type="entry name" value="FCD"/>
    <property type="match status" value="1"/>
</dbReference>
<evidence type="ECO:0000256" key="1">
    <source>
        <dbReference type="ARBA" id="ARBA00023015"/>
    </source>
</evidence>
<feature type="domain" description="HTH gntR-type" evidence="4">
    <location>
        <begin position="16"/>
        <end position="83"/>
    </location>
</feature>
<dbReference type="Gene3D" id="1.10.10.10">
    <property type="entry name" value="Winged helix-like DNA-binding domain superfamily/Winged helix DNA-binding domain"/>
    <property type="match status" value="1"/>
</dbReference>
<dbReference type="Pfam" id="PF00392">
    <property type="entry name" value="GntR"/>
    <property type="match status" value="1"/>
</dbReference>
<dbReference type="Gene3D" id="1.20.120.530">
    <property type="entry name" value="GntR ligand-binding domain-like"/>
    <property type="match status" value="1"/>
</dbReference>
<dbReference type="PANTHER" id="PTHR43537:SF20">
    <property type="entry name" value="HTH-TYPE TRANSCRIPTIONAL REPRESSOR GLAR"/>
    <property type="match status" value="1"/>
</dbReference>
<accession>A0A0P1ISD5</accession>
<dbReference type="Proteomes" id="UP000051184">
    <property type="component" value="Unassembled WGS sequence"/>
</dbReference>
<dbReference type="EMBL" id="CYUE01000002">
    <property type="protein sequence ID" value="CUK24775.1"/>
    <property type="molecule type" value="Genomic_DNA"/>
</dbReference>
<dbReference type="SUPFAM" id="SSF48008">
    <property type="entry name" value="GntR ligand-binding domain-like"/>
    <property type="match status" value="1"/>
</dbReference>
<dbReference type="InterPro" id="IPR036390">
    <property type="entry name" value="WH_DNA-bd_sf"/>
</dbReference>
<dbReference type="PANTHER" id="PTHR43537">
    <property type="entry name" value="TRANSCRIPTIONAL REGULATOR, GNTR FAMILY"/>
    <property type="match status" value="1"/>
</dbReference>
<protein>
    <submittedName>
        <fullName evidence="5">Carbon starvation induced regulator</fullName>
    </submittedName>
</protein>
<keyword evidence="3" id="KW-0804">Transcription</keyword>
<dbReference type="InterPro" id="IPR008920">
    <property type="entry name" value="TF_FadR/GntR_C"/>
</dbReference>
<evidence type="ECO:0000256" key="2">
    <source>
        <dbReference type="ARBA" id="ARBA00023125"/>
    </source>
</evidence>
<organism evidence="5 6">
    <name type="scientific">Cognatishimia activa</name>
    <dbReference type="NCBI Taxonomy" id="1715691"/>
    <lineage>
        <taxon>Bacteria</taxon>
        <taxon>Pseudomonadati</taxon>
        <taxon>Pseudomonadota</taxon>
        <taxon>Alphaproteobacteria</taxon>
        <taxon>Rhodobacterales</taxon>
        <taxon>Paracoccaceae</taxon>
        <taxon>Cognatishimia</taxon>
    </lineage>
</organism>